<dbReference type="EMBL" id="JXXR01000004">
    <property type="protein sequence ID" value="KJY76209.1"/>
    <property type="molecule type" value="Genomic_DNA"/>
</dbReference>
<accession>A0A837GAX9</accession>
<proteinExistence type="predicted"/>
<organism evidence="1">
    <name type="scientific">Vibrio coralliilyticus</name>
    <dbReference type="NCBI Taxonomy" id="190893"/>
    <lineage>
        <taxon>Bacteria</taxon>
        <taxon>Pseudomonadati</taxon>
        <taxon>Pseudomonadota</taxon>
        <taxon>Gammaproteobacteria</taxon>
        <taxon>Vibrionales</taxon>
        <taxon>Vibrionaceae</taxon>
        <taxon>Vibrio</taxon>
    </lineage>
</organism>
<dbReference type="RefSeq" id="WP_045985342.1">
    <property type="nucleotide sequence ID" value="NZ_CP063051.1"/>
</dbReference>
<evidence type="ECO:0000313" key="1">
    <source>
        <dbReference type="EMBL" id="KJY76209.1"/>
    </source>
</evidence>
<sequence length="77" mass="8783">MTSVFDKAKTKRLKQATTDISEQSVEASDALIQQYQCITEHCLNQPSSKETRKKLEEWHSAHQAHAINHTLSPPHEN</sequence>
<reference evidence="1" key="1">
    <citation type="journal article" date="2015" name="BMC Genomics">
        <title>Genome mining reveals unlocked bioactive potential of marine Gram-negative bacteria.</title>
        <authorList>
            <person name="Machado H."/>
            <person name="Sonnenschein E.C."/>
            <person name="Melchiorsen J."/>
            <person name="Gram L."/>
        </authorList>
    </citation>
    <scope>NUCLEOTIDE SEQUENCE</scope>
    <source>
        <strain evidence="1">S2052</strain>
    </source>
</reference>
<protein>
    <submittedName>
        <fullName evidence="1">Uncharacterized protein</fullName>
    </submittedName>
</protein>
<name>A0A837GAX9_9VIBR</name>
<comment type="caution">
    <text evidence="1">The sequence shown here is derived from an EMBL/GenBank/DDBJ whole genome shotgun (WGS) entry which is preliminary data.</text>
</comment>
<gene>
    <name evidence="1" type="ORF">TW71_06475</name>
</gene>
<dbReference type="AlphaFoldDB" id="A0A837GAX9"/>